<gene>
    <name evidence="1" type="ORF">PFISCL1PPCAC_18708</name>
</gene>
<evidence type="ECO:0000313" key="2">
    <source>
        <dbReference type="Proteomes" id="UP001432322"/>
    </source>
</evidence>
<sequence>RLENLEESGGRRLSILIRCHARVATSIRNLDGIDSHGKESVIVSVESVPLILLQLHVILVPSDDWERVSGDFQAHLGRAFLQRAEAILGSRHSRSLHLQRRSRGRCIDATAAPRVDRGGRASGRDGGRRLDLLARRTLLGTPRGVDELEAALLRLRQLDHVHDPRRHGYGR</sequence>
<feature type="non-terminal residue" evidence="1">
    <location>
        <position position="1"/>
    </location>
</feature>
<name>A0AAV5W9B4_9BILA</name>
<proteinExistence type="predicted"/>
<dbReference type="AlphaFoldDB" id="A0AAV5W9B4"/>
<dbReference type="Proteomes" id="UP001432322">
    <property type="component" value="Unassembled WGS sequence"/>
</dbReference>
<dbReference type="EMBL" id="BTSY01000005">
    <property type="protein sequence ID" value="GMT27411.1"/>
    <property type="molecule type" value="Genomic_DNA"/>
</dbReference>
<comment type="caution">
    <text evidence="1">The sequence shown here is derived from an EMBL/GenBank/DDBJ whole genome shotgun (WGS) entry which is preliminary data.</text>
</comment>
<reference evidence="1" key="1">
    <citation type="submission" date="2023-10" db="EMBL/GenBank/DDBJ databases">
        <title>Genome assembly of Pristionchus species.</title>
        <authorList>
            <person name="Yoshida K."/>
            <person name="Sommer R.J."/>
        </authorList>
    </citation>
    <scope>NUCLEOTIDE SEQUENCE</scope>
    <source>
        <strain evidence="1">RS5133</strain>
    </source>
</reference>
<keyword evidence="2" id="KW-1185">Reference proteome</keyword>
<organism evidence="1 2">
    <name type="scientific">Pristionchus fissidentatus</name>
    <dbReference type="NCBI Taxonomy" id="1538716"/>
    <lineage>
        <taxon>Eukaryota</taxon>
        <taxon>Metazoa</taxon>
        <taxon>Ecdysozoa</taxon>
        <taxon>Nematoda</taxon>
        <taxon>Chromadorea</taxon>
        <taxon>Rhabditida</taxon>
        <taxon>Rhabditina</taxon>
        <taxon>Diplogasteromorpha</taxon>
        <taxon>Diplogasteroidea</taxon>
        <taxon>Neodiplogasteridae</taxon>
        <taxon>Pristionchus</taxon>
    </lineage>
</organism>
<accession>A0AAV5W9B4</accession>
<evidence type="ECO:0000313" key="1">
    <source>
        <dbReference type="EMBL" id="GMT27411.1"/>
    </source>
</evidence>
<protein>
    <submittedName>
        <fullName evidence="1">Uncharacterized protein</fullName>
    </submittedName>
</protein>